<reference evidence="1 2" key="1">
    <citation type="submission" date="2019-01" db="EMBL/GenBank/DDBJ databases">
        <authorList>
            <person name="Chen W.-M."/>
        </authorList>
    </citation>
    <scope>NUCLEOTIDE SEQUENCE [LARGE SCALE GENOMIC DNA]</scope>
    <source>
        <strain evidence="1 2">TLA-22</strain>
    </source>
</reference>
<evidence type="ECO:0000313" key="2">
    <source>
        <dbReference type="Proteomes" id="UP000282977"/>
    </source>
</evidence>
<sequence length="436" mass="48381">MALSTPAALPEPAANAAATVDPVRHGAASGRAVGAAMVQHGQLTPKGLLERAFAFAFRGLVYAQIWEDPLVDMDALEIGPGSDIITIASGGCNMLSYLTARPNSITAVDLNTAHVALGRLKLAAARHLPDHAAFHRFFAQAGRKENIAAYRTYVAPHLDEVTRRYWEGRGLSGRRRISAFARNFYTNGLLGQFIGGAHLIAKLYRINPREILAANSLEEQREIFETRMAPIFDKKFIRWLTQQPASLFGLGIPPAQFDALCEGDAQSMNAVLRQRLEKLACDFDIRQNYFAWQAFGRSYGDAANDDAPMGSLPPYLQADKHAAVREGVARAQILHRNFTDHLRSLPDGALDRYVLLDAQDWMTDAQLTDLWTEITRTARPGSRVIFRTAARPSLLPGRLPDTLLDRWHYEATRSDEGTRQDRSAIYGGFHLYVLKD</sequence>
<gene>
    <name evidence="1" type="ORF">ENE74_11680</name>
</gene>
<keyword evidence="2" id="KW-1185">Reference proteome</keyword>
<name>A0A437J7C3_9SPHN</name>
<comment type="caution">
    <text evidence="1">The sequence shown here is derived from an EMBL/GenBank/DDBJ whole genome shotgun (WGS) entry which is preliminary data.</text>
</comment>
<protein>
    <submittedName>
        <fullName evidence="1">DUF3419 family protein</fullName>
    </submittedName>
</protein>
<dbReference type="Proteomes" id="UP000282977">
    <property type="component" value="Unassembled WGS sequence"/>
</dbReference>
<evidence type="ECO:0000313" key="1">
    <source>
        <dbReference type="EMBL" id="RVT41089.1"/>
    </source>
</evidence>
<dbReference type="PANTHER" id="PTHR47473:SF1">
    <property type="entry name" value="METHYLTRANSFERASE DOMAIN-CONTAINING PROTEIN"/>
    <property type="match status" value="1"/>
</dbReference>
<proteinExistence type="predicted"/>
<dbReference type="PANTHER" id="PTHR47473">
    <property type="entry name" value="BTA1P"/>
    <property type="match status" value="1"/>
</dbReference>
<dbReference type="OrthoDB" id="1522784at2"/>
<dbReference type="EMBL" id="RZUL01000003">
    <property type="protein sequence ID" value="RVT41089.1"/>
    <property type="molecule type" value="Genomic_DNA"/>
</dbReference>
<organism evidence="1 2">
    <name type="scientific">Sphingobium algorifonticola</name>
    <dbReference type="NCBI Taxonomy" id="2008318"/>
    <lineage>
        <taxon>Bacteria</taxon>
        <taxon>Pseudomonadati</taxon>
        <taxon>Pseudomonadota</taxon>
        <taxon>Alphaproteobacteria</taxon>
        <taxon>Sphingomonadales</taxon>
        <taxon>Sphingomonadaceae</taxon>
        <taxon>Sphingobium</taxon>
    </lineage>
</organism>
<dbReference type="AlphaFoldDB" id="A0A437J7C3"/>
<accession>A0A437J7C3</accession>
<dbReference type="SUPFAM" id="SSF53335">
    <property type="entry name" value="S-adenosyl-L-methionine-dependent methyltransferases"/>
    <property type="match status" value="1"/>
</dbReference>
<dbReference type="InterPro" id="IPR029063">
    <property type="entry name" value="SAM-dependent_MTases_sf"/>
</dbReference>
<dbReference type="Pfam" id="PF11899">
    <property type="entry name" value="DUF3419"/>
    <property type="match status" value="1"/>
</dbReference>
<dbReference type="InterPro" id="IPR021829">
    <property type="entry name" value="DUF3419"/>
</dbReference>